<gene>
    <name evidence="2" type="ORF">SAMN04488085_11427</name>
</gene>
<keyword evidence="3" id="KW-1185">Reference proteome</keyword>
<dbReference type="InParanoid" id="A0A1I4J2P9"/>
<proteinExistence type="predicted"/>
<dbReference type="GO" id="GO:0016740">
    <property type="term" value="F:transferase activity"/>
    <property type="evidence" value="ECO:0007669"/>
    <property type="project" value="UniProtKB-KW"/>
</dbReference>
<organism evidence="2 3">
    <name type="scientific">Geodermatophilus ruber</name>
    <dbReference type="NCBI Taxonomy" id="504800"/>
    <lineage>
        <taxon>Bacteria</taxon>
        <taxon>Bacillati</taxon>
        <taxon>Actinomycetota</taxon>
        <taxon>Actinomycetes</taxon>
        <taxon>Geodermatophilales</taxon>
        <taxon>Geodermatophilaceae</taxon>
        <taxon>Geodermatophilus</taxon>
    </lineage>
</organism>
<dbReference type="AlphaFoldDB" id="A0A1I4J2P9"/>
<dbReference type="SUPFAM" id="SSF52317">
    <property type="entry name" value="Class I glutamine amidotransferase-like"/>
    <property type="match status" value="1"/>
</dbReference>
<dbReference type="PROSITE" id="PS51273">
    <property type="entry name" value="GATASE_TYPE_1"/>
    <property type="match status" value="1"/>
</dbReference>
<dbReference type="Proteomes" id="UP000199152">
    <property type="component" value="Unassembled WGS sequence"/>
</dbReference>
<dbReference type="InterPro" id="IPR017926">
    <property type="entry name" value="GATASE"/>
</dbReference>
<keyword evidence="2" id="KW-0315">Glutamine amidotransferase</keyword>
<dbReference type="EMBL" id="FOSW01000014">
    <property type="protein sequence ID" value="SFL60875.1"/>
    <property type="molecule type" value="Genomic_DNA"/>
</dbReference>
<accession>A0A1I4J2P9</accession>
<keyword evidence="2" id="KW-0808">Transferase</keyword>
<dbReference type="Pfam" id="PF00117">
    <property type="entry name" value="GATase"/>
    <property type="match status" value="1"/>
</dbReference>
<dbReference type="InterPro" id="IPR029062">
    <property type="entry name" value="Class_I_gatase-like"/>
</dbReference>
<name>A0A1I4J2P9_9ACTN</name>
<dbReference type="Gene3D" id="3.40.50.880">
    <property type="match status" value="1"/>
</dbReference>
<sequence>MWQGSGEAWPGTSWADPVHRLLVRLGWRVTLVPWGATGAEHRGRAGVLHVFSGGEEPVGSGSAAMLDRLAAVAAALGTAQQDGCAVVGICLGAQMIAAAGAGLPPRPVAGGGEAGLTTVRGAEPGVRDLVVATAHVAEVPEEILAVPGVRHLWSNPVTTVQGFGWGERVVGVQFHPELSAEEGRRAALSFRQGFAAPPVDAPDQAVDPRRTLQTILRAAGAHRLVADRERRETPEVAAAPAVRG</sequence>
<dbReference type="STRING" id="504800.SAMN04488085_11427"/>
<evidence type="ECO:0000313" key="3">
    <source>
        <dbReference type="Proteomes" id="UP000199152"/>
    </source>
</evidence>
<evidence type="ECO:0000313" key="2">
    <source>
        <dbReference type="EMBL" id="SFL60875.1"/>
    </source>
</evidence>
<feature type="domain" description="Glutamine amidotransferase" evidence="1">
    <location>
        <begin position="18"/>
        <end position="187"/>
    </location>
</feature>
<evidence type="ECO:0000259" key="1">
    <source>
        <dbReference type="Pfam" id="PF00117"/>
    </source>
</evidence>
<protein>
    <submittedName>
        <fullName evidence="2">Glutamine amidotransferase class-I</fullName>
    </submittedName>
</protein>
<reference evidence="2 3" key="1">
    <citation type="submission" date="2016-10" db="EMBL/GenBank/DDBJ databases">
        <authorList>
            <person name="de Groot N.N."/>
        </authorList>
    </citation>
    <scope>NUCLEOTIDE SEQUENCE [LARGE SCALE GENOMIC DNA]</scope>
    <source>
        <strain evidence="2 3">DSM 45317</strain>
    </source>
</reference>